<dbReference type="PANTHER" id="PTHR22754:SF40">
    <property type="entry name" value="OS01G0636300 PROTEIN"/>
    <property type="match status" value="1"/>
</dbReference>
<accession>A0A5A7VDG2</accession>
<dbReference type="Gene3D" id="3.30.300.30">
    <property type="match status" value="1"/>
</dbReference>
<comment type="caution">
    <text evidence="2">The sequence shown here is derived from an EMBL/GenBank/DDBJ whole genome shotgun (WGS) entry which is preliminary data.</text>
</comment>
<reference evidence="2 3" key="1">
    <citation type="submission" date="2019-08" db="EMBL/GenBank/DDBJ databases">
        <title>Draft genome sequences of two oriental melons (Cucumis melo L. var makuwa).</title>
        <authorList>
            <person name="Kwon S.-Y."/>
        </authorList>
    </citation>
    <scope>NUCLEOTIDE SEQUENCE [LARGE SCALE GENOMIC DNA]</scope>
    <source>
        <strain evidence="3">cv. SW 3</strain>
        <tissue evidence="2">Leaf</tissue>
    </source>
</reference>
<dbReference type="InterPro" id="IPR045851">
    <property type="entry name" value="AMP-bd_C_sf"/>
</dbReference>
<gene>
    <name evidence="2" type="ORF">E6C27_scaffold82G005700</name>
</gene>
<dbReference type="GO" id="GO:0016874">
    <property type="term" value="F:ligase activity"/>
    <property type="evidence" value="ECO:0007669"/>
    <property type="project" value="UniProtKB-KW"/>
</dbReference>
<dbReference type="Pfam" id="PF00501">
    <property type="entry name" value="AMP-binding"/>
    <property type="match status" value="1"/>
</dbReference>
<protein>
    <submittedName>
        <fullName evidence="2">Long-chain-fatty-acid--AMP ligase FadD26-like</fullName>
    </submittedName>
</protein>
<dbReference type="AlphaFoldDB" id="A0A5A7VDG2"/>
<dbReference type="Gene3D" id="3.40.50.12780">
    <property type="entry name" value="N-terminal domain of ligase-like"/>
    <property type="match status" value="1"/>
</dbReference>
<sequence>MCIYLCVYIYIYRYISSSPADEKLALLLKSVQWISMESLKEPHKESELNQHKHHSFSHHSSSYSGCNPDDPYLIQYTSGATAISKPVVITAGAAAHNVRAARKAYDLNPNDVIVSWLPQFHDCGLMFLLLTVITGATCVLTSPISFVTQPITWLHLITAFKATCTPVPSFTLPLVLKRVGNYSSGRAGNLDLRSLRNLILINEPIYRSTVEEFVDVFKAVGLDPGCVSPSYGLAENCTFVSTAWCGGGGFPAMPSYRKLLPSGRLRDGMCKEIEVVVVNEETGEVVEDGVEGEIWISSPSNALGYLGHPSLTEETFHRKLKNKASLNFVRTGDRGVIKGSDRFLFVIGRCSDVIKFNDNNQQIHPHYIESTSYKNFSAYLRGGCIAAVKISSGTVALVAEMQRDDRNDAELLRKICEEIRKAVLIEEGIELGVVVLVKRGNVSKTTSGKVKRWVVKEKLGGGGLEVLMAVEFGKDCEGLKDLERKGEFGTRPVLLSML</sequence>
<dbReference type="SUPFAM" id="SSF56801">
    <property type="entry name" value="Acetyl-CoA synthetase-like"/>
    <property type="match status" value="1"/>
</dbReference>
<evidence type="ECO:0000259" key="1">
    <source>
        <dbReference type="Pfam" id="PF00501"/>
    </source>
</evidence>
<dbReference type="InterPro" id="IPR000873">
    <property type="entry name" value="AMP-dep_synth/lig_dom"/>
</dbReference>
<dbReference type="STRING" id="1194695.A0A5A7VDG2"/>
<dbReference type="EMBL" id="SSTE01001846">
    <property type="protein sequence ID" value="KAA0065230.1"/>
    <property type="molecule type" value="Genomic_DNA"/>
</dbReference>
<dbReference type="Proteomes" id="UP000321393">
    <property type="component" value="Unassembled WGS sequence"/>
</dbReference>
<keyword evidence="2" id="KW-0436">Ligase</keyword>
<proteinExistence type="predicted"/>
<organism evidence="2 3">
    <name type="scientific">Cucumis melo var. makuwa</name>
    <name type="common">Oriental melon</name>
    <dbReference type="NCBI Taxonomy" id="1194695"/>
    <lineage>
        <taxon>Eukaryota</taxon>
        <taxon>Viridiplantae</taxon>
        <taxon>Streptophyta</taxon>
        <taxon>Embryophyta</taxon>
        <taxon>Tracheophyta</taxon>
        <taxon>Spermatophyta</taxon>
        <taxon>Magnoliopsida</taxon>
        <taxon>eudicotyledons</taxon>
        <taxon>Gunneridae</taxon>
        <taxon>Pentapetalae</taxon>
        <taxon>rosids</taxon>
        <taxon>fabids</taxon>
        <taxon>Cucurbitales</taxon>
        <taxon>Cucurbitaceae</taxon>
        <taxon>Benincaseae</taxon>
        <taxon>Cucumis</taxon>
    </lineage>
</organism>
<dbReference type="InterPro" id="IPR042099">
    <property type="entry name" value="ANL_N_sf"/>
</dbReference>
<evidence type="ECO:0000313" key="2">
    <source>
        <dbReference type="EMBL" id="KAA0065230.1"/>
    </source>
</evidence>
<feature type="domain" description="AMP-dependent synthetase/ligase" evidence="1">
    <location>
        <begin position="37"/>
        <end position="306"/>
    </location>
</feature>
<dbReference type="PANTHER" id="PTHR22754">
    <property type="entry name" value="DISCO-INTERACTING PROTEIN 2 DIP2 -RELATED"/>
    <property type="match status" value="1"/>
</dbReference>
<dbReference type="OrthoDB" id="69964at2759"/>
<name>A0A5A7VDG2_CUCMM</name>
<evidence type="ECO:0000313" key="3">
    <source>
        <dbReference type="Proteomes" id="UP000321393"/>
    </source>
</evidence>